<dbReference type="AlphaFoldDB" id="A0A7W4VFH7"/>
<sequence length="255" mass="28680">MNLTPEFLATLPRDKRLELLELLEEKRRRTSRRKLFTYYPDAGPLRRELYPKHMEFFAAGAEYRERCFLAANRIGKTEGAGGYETALHLTGRYPDWWQGRRFDKPVKWWAAGKTNETTRDIIQAKLFGDITFAGTRKTVAGTGLIPGEDIGTIAWKQGVQDLIDTVRIKHASGGWSKLGLKSYQQGRGSFEGTEQDGIWLDEEPPIDIYGECLIRTATTGGLIYLTFTPLEGMSQTVLSFLPEGLPDAAKAKTDA</sequence>
<reference evidence="1 2" key="1">
    <citation type="submission" date="2020-08" db="EMBL/GenBank/DDBJ databases">
        <title>Genomic Encyclopedia of Type Strains, Phase IV (KMG-V): Genome sequencing to study the core and pangenomes of soil and plant-associated prokaryotes.</title>
        <authorList>
            <person name="Whitman W."/>
        </authorList>
    </citation>
    <scope>NUCLEOTIDE SEQUENCE [LARGE SCALE GENOMIC DNA]</scope>
    <source>
        <strain evidence="1 2">SLV-2362</strain>
    </source>
</reference>
<organism evidence="1 2">
    <name type="scientific">Cupriavidus alkaliphilus</name>
    <dbReference type="NCBI Taxonomy" id="942866"/>
    <lineage>
        <taxon>Bacteria</taxon>
        <taxon>Pseudomonadati</taxon>
        <taxon>Pseudomonadota</taxon>
        <taxon>Betaproteobacteria</taxon>
        <taxon>Burkholderiales</taxon>
        <taxon>Burkholderiaceae</taxon>
        <taxon>Cupriavidus</taxon>
    </lineage>
</organism>
<gene>
    <name evidence="1" type="ORF">FHX61_005321</name>
</gene>
<accession>A0A7W4VFH7</accession>
<evidence type="ECO:0000313" key="2">
    <source>
        <dbReference type="Proteomes" id="UP000578036"/>
    </source>
</evidence>
<dbReference type="Pfam" id="PF03237">
    <property type="entry name" value="Terminase_6N"/>
    <property type="match status" value="1"/>
</dbReference>
<comment type="caution">
    <text evidence="1">The sequence shown here is derived from an EMBL/GenBank/DDBJ whole genome shotgun (WGS) entry which is preliminary data.</text>
</comment>
<dbReference type="EMBL" id="JACHWF010000009">
    <property type="protein sequence ID" value="MBB3010640.1"/>
    <property type="molecule type" value="Genomic_DNA"/>
</dbReference>
<keyword evidence="2" id="KW-1185">Reference proteome</keyword>
<name>A0A7W4VFH7_9BURK</name>
<dbReference type="Proteomes" id="UP000578036">
    <property type="component" value="Unassembled WGS sequence"/>
</dbReference>
<protein>
    <submittedName>
        <fullName evidence="1">Phage terminase large subunit-like protein</fullName>
    </submittedName>
</protein>
<dbReference type="RefSeq" id="WP_221221578.1">
    <property type="nucleotide sequence ID" value="NZ_JACHWF010000009.1"/>
</dbReference>
<evidence type="ECO:0000313" key="1">
    <source>
        <dbReference type="EMBL" id="MBB3010640.1"/>
    </source>
</evidence>
<proteinExistence type="predicted"/>